<sequence length="439" mass="47799">MYSGGYGFGNAGAGNFNNAAPQQQQQQQQQQAQQQGQQQGQPQQPQPQQPQQMMYNQQQQQFAGMNSQGAFPGGNPQMMPGGMMQNPGMQQMAANGQMAGYQQQFGGSPYNQVQVNPPNFAANNFMMGAGGMQGFQMQQPGMQQTPQMMQQQRLAQQQANHPGVSQVSTPQRPSSSTQGTPTNAMPTPHGQFQPPPPPPAQSQTPTNFQQQPADQASTPRTPTFAQNQGAAQAVAAPSSTPMSPGTEARDKERFALLLDINHELLYESIQIQTSQQEIKKELAAAGKLTPERKQTEEELGLQNDYIQCMRRLQANLSYMAAMADRKPDTKLPPHPVYLTAPKLTLSIKLRAQPIVPEGSDLKLDPVTDREERDLAMKELYARLAACYPGVDPNKEPSQRPAGMMQKPGNPGFHQASPTTQKTPQMTSMAAPPNPSSMGS</sequence>
<feature type="compositionally biased region" description="Low complexity" evidence="1">
    <location>
        <begin position="13"/>
        <end position="43"/>
    </location>
</feature>
<dbReference type="GeneID" id="75830916"/>
<name>A0A9P9Y4N3_9HYPO</name>
<proteinExistence type="predicted"/>
<feature type="compositionally biased region" description="Gly residues" evidence="1">
    <location>
        <begin position="1"/>
        <end position="12"/>
    </location>
</feature>
<feature type="region of interest" description="Disordered" evidence="1">
    <location>
        <begin position="388"/>
        <end position="439"/>
    </location>
</feature>
<keyword evidence="3" id="KW-1185">Reference proteome</keyword>
<dbReference type="EMBL" id="JAGIXG020000008">
    <property type="protein sequence ID" value="KAI6783401.1"/>
    <property type="molecule type" value="Genomic_DNA"/>
</dbReference>
<dbReference type="RefSeq" id="XP_051364257.1">
    <property type="nucleotide sequence ID" value="XM_051504345.1"/>
</dbReference>
<evidence type="ECO:0000313" key="3">
    <source>
        <dbReference type="Proteomes" id="UP001055219"/>
    </source>
</evidence>
<evidence type="ECO:0000256" key="1">
    <source>
        <dbReference type="SAM" id="MobiDB-lite"/>
    </source>
</evidence>
<feature type="compositionally biased region" description="Low complexity" evidence="1">
    <location>
        <begin position="134"/>
        <end position="159"/>
    </location>
</feature>
<dbReference type="OrthoDB" id="2530523at2759"/>
<organism evidence="2 3">
    <name type="scientific">Emericellopsis cladophorae</name>
    <dbReference type="NCBI Taxonomy" id="2686198"/>
    <lineage>
        <taxon>Eukaryota</taxon>
        <taxon>Fungi</taxon>
        <taxon>Dikarya</taxon>
        <taxon>Ascomycota</taxon>
        <taxon>Pezizomycotina</taxon>
        <taxon>Sordariomycetes</taxon>
        <taxon>Hypocreomycetidae</taxon>
        <taxon>Hypocreales</taxon>
        <taxon>Bionectriaceae</taxon>
        <taxon>Emericellopsis</taxon>
    </lineage>
</organism>
<dbReference type="Proteomes" id="UP001055219">
    <property type="component" value="Unassembled WGS sequence"/>
</dbReference>
<accession>A0A9P9Y4N3</accession>
<feature type="region of interest" description="Disordered" evidence="1">
    <location>
        <begin position="133"/>
        <end position="247"/>
    </location>
</feature>
<comment type="caution">
    <text evidence="2">The sequence shown here is derived from an EMBL/GenBank/DDBJ whole genome shotgun (WGS) entry which is preliminary data.</text>
</comment>
<feature type="region of interest" description="Disordered" evidence="1">
    <location>
        <begin position="1"/>
        <end position="89"/>
    </location>
</feature>
<feature type="compositionally biased region" description="Polar residues" evidence="1">
    <location>
        <begin position="207"/>
        <end position="224"/>
    </location>
</feature>
<evidence type="ECO:0000313" key="2">
    <source>
        <dbReference type="EMBL" id="KAI6783401.1"/>
    </source>
</evidence>
<feature type="compositionally biased region" description="Polar residues" evidence="1">
    <location>
        <begin position="415"/>
        <end position="427"/>
    </location>
</feature>
<reference evidence="2" key="2">
    <citation type="submission" date="2022-07" db="EMBL/GenBank/DDBJ databases">
        <authorList>
            <person name="Goncalves M.F.M."/>
            <person name="Hilario S."/>
            <person name="Van De Peer Y."/>
            <person name="Esteves A.C."/>
            <person name="Alves A."/>
        </authorList>
    </citation>
    <scope>NUCLEOTIDE SEQUENCE</scope>
    <source>
        <strain evidence="2">MUM 19.33</strain>
    </source>
</reference>
<feature type="compositionally biased region" description="Low complexity" evidence="1">
    <location>
        <begin position="225"/>
        <end position="236"/>
    </location>
</feature>
<feature type="compositionally biased region" description="Low complexity" evidence="1">
    <location>
        <begin position="49"/>
        <end position="89"/>
    </location>
</feature>
<protein>
    <submittedName>
        <fullName evidence="2">Uncharacterized protein</fullName>
    </submittedName>
</protein>
<gene>
    <name evidence="2" type="ORF">J7T54_004428</name>
</gene>
<feature type="compositionally biased region" description="Polar residues" evidence="1">
    <location>
        <begin position="163"/>
        <end position="185"/>
    </location>
</feature>
<dbReference type="AlphaFoldDB" id="A0A9P9Y4N3"/>
<reference evidence="2" key="1">
    <citation type="journal article" date="2021" name="J Fungi (Basel)">
        <title>Genomic and Metabolomic Analyses of the Marine Fungus Emericellopsis cladophorae: Insights into Saltwater Adaptability Mechanisms and Its Biosynthetic Potential.</title>
        <authorList>
            <person name="Goncalves M.F.M."/>
            <person name="Hilario S."/>
            <person name="Van de Peer Y."/>
            <person name="Esteves A.C."/>
            <person name="Alves A."/>
        </authorList>
    </citation>
    <scope>NUCLEOTIDE SEQUENCE</scope>
    <source>
        <strain evidence="2">MUM 19.33</strain>
    </source>
</reference>